<dbReference type="GO" id="GO:0032482">
    <property type="term" value="P:Rab protein signal transduction"/>
    <property type="evidence" value="ECO:0007669"/>
    <property type="project" value="InterPro"/>
</dbReference>
<evidence type="ECO:0000313" key="13">
    <source>
        <dbReference type="Proteomes" id="UP000006727"/>
    </source>
</evidence>
<keyword evidence="7" id="KW-0472">Membrane</keyword>
<dbReference type="GO" id="GO:0006886">
    <property type="term" value="P:intracellular protein transport"/>
    <property type="evidence" value="ECO:0000318"/>
    <property type="project" value="GO_Central"/>
</dbReference>
<evidence type="ECO:0000256" key="1">
    <source>
        <dbReference type="ARBA" id="ARBA00006270"/>
    </source>
</evidence>
<evidence type="ECO:0000256" key="7">
    <source>
        <dbReference type="ARBA" id="ARBA00023136"/>
    </source>
</evidence>
<dbReference type="Proteomes" id="UP000006727">
    <property type="component" value="Chromosome 1"/>
</dbReference>
<reference evidence="11 13" key="2">
    <citation type="journal article" date="2018" name="Plant J.">
        <title>The Physcomitrella patens chromosome-scale assembly reveals moss genome structure and evolution.</title>
        <authorList>
            <person name="Lang D."/>
            <person name="Ullrich K.K."/>
            <person name="Murat F."/>
            <person name="Fuchs J."/>
            <person name="Jenkins J."/>
            <person name="Haas F.B."/>
            <person name="Piednoel M."/>
            <person name="Gundlach H."/>
            <person name="Van Bel M."/>
            <person name="Meyberg R."/>
            <person name="Vives C."/>
            <person name="Morata J."/>
            <person name="Symeonidi A."/>
            <person name="Hiss M."/>
            <person name="Muchero W."/>
            <person name="Kamisugi Y."/>
            <person name="Saleh O."/>
            <person name="Blanc G."/>
            <person name="Decker E.L."/>
            <person name="van Gessel N."/>
            <person name="Grimwood J."/>
            <person name="Hayes R.D."/>
            <person name="Graham S.W."/>
            <person name="Gunter L.E."/>
            <person name="McDaniel S.F."/>
            <person name="Hoernstein S.N.W."/>
            <person name="Larsson A."/>
            <person name="Li F.W."/>
            <person name="Perroud P.F."/>
            <person name="Phillips J."/>
            <person name="Ranjan P."/>
            <person name="Rokshar D.S."/>
            <person name="Rothfels C.J."/>
            <person name="Schneider L."/>
            <person name="Shu S."/>
            <person name="Stevenson D.W."/>
            <person name="Thummler F."/>
            <person name="Tillich M."/>
            <person name="Villarreal Aguilar J.C."/>
            <person name="Widiez T."/>
            <person name="Wong G.K."/>
            <person name="Wymore A."/>
            <person name="Zhang Y."/>
            <person name="Zimmer A.D."/>
            <person name="Quatrano R.S."/>
            <person name="Mayer K.F.X."/>
            <person name="Goodstein D."/>
            <person name="Casacuberta J.M."/>
            <person name="Vandepoele K."/>
            <person name="Reski R."/>
            <person name="Cuming A.C."/>
            <person name="Tuskan G.A."/>
            <person name="Maumus F."/>
            <person name="Salse J."/>
            <person name="Schmutz J."/>
            <person name="Rensing S.A."/>
        </authorList>
    </citation>
    <scope>NUCLEOTIDE SEQUENCE [LARGE SCALE GENOMIC DNA]</scope>
    <source>
        <strain evidence="12 13">cv. Gransden 2004</strain>
    </source>
</reference>
<dbReference type="GO" id="GO:0005769">
    <property type="term" value="C:early endosome"/>
    <property type="evidence" value="ECO:0000318"/>
    <property type="project" value="GO_Central"/>
</dbReference>
<dbReference type="EMBL" id="ABEU02000001">
    <property type="protein sequence ID" value="PNR62215.1"/>
    <property type="molecule type" value="Genomic_DNA"/>
</dbReference>
<dbReference type="GO" id="GO:0003924">
    <property type="term" value="F:GTPase activity"/>
    <property type="evidence" value="ECO:0000318"/>
    <property type="project" value="GO_Central"/>
</dbReference>
<dbReference type="eggNOG" id="KOG0088">
    <property type="taxonomic scope" value="Eukaryota"/>
</dbReference>
<dbReference type="InterPro" id="IPR005225">
    <property type="entry name" value="Small_GTP-bd"/>
</dbReference>
<dbReference type="HOGENOM" id="CLU_041217_10_2_1"/>
<dbReference type="FunFam" id="3.40.50.300:FF:000550">
    <property type="entry name" value="ras-related protein Rab-21"/>
    <property type="match status" value="1"/>
</dbReference>
<dbReference type="InterPro" id="IPR041833">
    <property type="entry name" value="Rab21"/>
</dbReference>
<evidence type="ECO:0000256" key="6">
    <source>
        <dbReference type="ARBA" id="ARBA00023134"/>
    </source>
</evidence>
<dbReference type="Gene3D" id="3.40.50.300">
    <property type="entry name" value="P-loop containing nucleotide triphosphate hydrolases"/>
    <property type="match status" value="1"/>
</dbReference>
<dbReference type="STRING" id="3218.A9SJV7"/>
<proteinExistence type="inferred from homology"/>
<reference evidence="11 13" key="1">
    <citation type="journal article" date="2008" name="Science">
        <title>The Physcomitrella genome reveals evolutionary insights into the conquest of land by plants.</title>
        <authorList>
            <person name="Rensing S."/>
            <person name="Lang D."/>
            <person name="Zimmer A."/>
            <person name="Terry A."/>
            <person name="Salamov A."/>
            <person name="Shapiro H."/>
            <person name="Nishiyama T."/>
            <person name="Perroud P.-F."/>
            <person name="Lindquist E."/>
            <person name="Kamisugi Y."/>
            <person name="Tanahashi T."/>
            <person name="Sakakibara K."/>
            <person name="Fujita T."/>
            <person name="Oishi K."/>
            <person name="Shin-I T."/>
            <person name="Kuroki Y."/>
            <person name="Toyoda A."/>
            <person name="Suzuki Y."/>
            <person name="Hashimoto A."/>
            <person name="Yamaguchi K."/>
            <person name="Sugano A."/>
            <person name="Kohara Y."/>
            <person name="Fujiyama A."/>
            <person name="Anterola A."/>
            <person name="Aoki S."/>
            <person name="Ashton N."/>
            <person name="Barbazuk W.B."/>
            <person name="Barker E."/>
            <person name="Bennetzen J."/>
            <person name="Bezanilla M."/>
            <person name="Blankenship R."/>
            <person name="Cho S.H."/>
            <person name="Dutcher S."/>
            <person name="Estelle M."/>
            <person name="Fawcett J.A."/>
            <person name="Gundlach H."/>
            <person name="Hanada K."/>
            <person name="Heyl A."/>
            <person name="Hicks K.A."/>
            <person name="Hugh J."/>
            <person name="Lohr M."/>
            <person name="Mayer K."/>
            <person name="Melkozernov A."/>
            <person name="Murata T."/>
            <person name="Nelson D."/>
            <person name="Pils B."/>
            <person name="Prigge M."/>
            <person name="Reiss B."/>
            <person name="Renner T."/>
            <person name="Rombauts S."/>
            <person name="Rushton P."/>
            <person name="Sanderfoot A."/>
            <person name="Schween G."/>
            <person name="Shiu S.-H."/>
            <person name="Stueber K."/>
            <person name="Theodoulou F.L."/>
            <person name="Tu H."/>
            <person name="Van de Peer Y."/>
            <person name="Verrier P.J."/>
            <person name="Waters E."/>
            <person name="Wood A."/>
            <person name="Yang L."/>
            <person name="Cove D."/>
            <person name="Cuming A."/>
            <person name="Hasebe M."/>
            <person name="Lucas S."/>
            <person name="Mishler D.B."/>
            <person name="Reski R."/>
            <person name="Grigoriev I."/>
            <person name="Quatrano R.S."/>
            <person name="Boore J.L."/>
        </authorList>
    </citation>
    <scope>NUCLEOTIDE SEQUENCE [LARGE SCALE GENOMIC DNA]</scope>
    <source>
        <strain evidence="12 13">cv. Gransden 2004</strain>
    </source>
</reference>
<evidence type="ECO:0000256" key="8">
    <source>
        <dbReference type="ARBA" id="ARBA00023288"/>
    </source>
</evidence>
<dbReference type="PROSITE" id="PS51421">
    <property type="entry name" value="RAS"/>
    <property type="match status" value="1"/>
</dbReference>
<dbReference type="InParanoid" id="A9SJV7"/>
<evidence type="ECO:0000256" key="5">
    <source>
        <dbReference type="ARBA" id="ARBA00022927"/>
    </source>
</evidence>
<dbReference type="SMART" id="SM00173">
    <property type="entry name" value="RAS"/>
    <property type="match status" value="1"/>
</dbReference>
<keyword evidence="8" id="KW-0449">Lipoprotein</keyword>
<dbReference type="GO" id="GO:0005525">
    <property type="term" value="F:GTP binding"/>
    <property type="evidence" value="ECO:0007669"/>
    <property type="project" value="UniProtKB-KW"/>
</dbReference>
<gene>
    <name evidence="11" type="ORF">PHYPA_000639</name>
</gene>
<sequence length="222" mass="24611">MVVEAAEDRGGGRMRSGAPLQIKLVLLGDGRVGKTSLTLRYVNNIFSEKQTATIQASYLTKRLVVDGQAVNLCIWDTAGQERFHALGPIYYRDADAALLVYDLLDKDSFDRVQSWVRELKKMASKKIVLAIAGNKSDMDKLRQVNMEDSVKYAELIGAKHFVTSAKLNTGIEEAFMDIARRVTQQRLAEDPESLAGGSRRKSVVIIDKLPQETTSPTSRCCS</sequence>
<dbReference type="InterPro" id="IPR001806">
    <property type="entry name" value="Small_GTPase"/>
</dbReference>
<dbReference type="PaxDb" id="3218-PP1S86_57V6.1"/>
<dbReference type="Gramene" id="Pp3c1_14000V3.2">
    <property type="protein sequence ID" value="PAC:32971828.CDS.1"/>
    <property type="gene ID" value="Pp3c1_14000"/>
</dbReference>
<reference evidence="12" key="3">
    <citation type="submission" date="2020-12" db="UniProtKB">
        <authorList>
            <consortium name="EnsemblPlants"/>
        </authorList>
    </citation>
    <scope>IDENTIFICATION</scope>
</reference>
<dbReference type="InterPro" id="IPR027417">
    <property type="entry name" value="P-loop_NTPase"/>
</dbReference>
<dbReference type="Gramene" id="Pp3c1_14000V3.1">
    <property type="protein sequence ID" value="PAC:32971827.CDS.1"/>
    <property type="gene ID" value="Pp3c1_14000"/>
</dbReference>
<evidence type="ECO:0000313" key="11">
    <source>
        <dbReference type="EMBL" id="PNR62215.1"/>
    </source>
</evidence>
<evidence type="ECO:0000256" key="3">
    <source>
        <dbReference type="ARBA" id="ARBA00022448"/>
    </source>
</evidence>
<dbReference type="EnsemblPlants" id="Pp3c1_14000V3.2">
    <property type="protein sequence ID" value="PAC:32971828.CDS.1"/>
    <property type="gene ID" value="Pp3c1_14000"/>
</dbReference>
<dbReference type="SMART" id="SM00175">
    <property type="entry name" value="RAB"/>
    <property type="match status" value="1"/>
</dbReference>
<dbReference type="NCBIfam" id="TIGR00231">
    <property type="entry name" value="small_GTP"/>
    <property type="match status" value="1"/>
</dbReference>
<evidence type="ECO:0000256" key="10">
    <source>
        <dbReference type="ARBA" id="ARBA00037868"/>
    </source>
</evidence>
<evidence type="ECO:0000256" key="9">
    <source>
        <dbReference type="ARBA" id="ARBA00023289"/>
    </source>
</evidence>
<comment type="subcellular location">
    <subcellularLocation>
        <location evidence="10">Endomembrane system</location>
        <topology evidence="10">Lipid-anchor</topology>
    </subcellularLocation>
</comment>
<accession>A9SJV7</accession>
<evidence type="ECO:0000313" key="12">
    <source>
        <dbReference type="EnsemblPlants" id="PAC:32971827.CDS.1"/>
    </source>
</evidence>
<dbReference type="SMART" id="SM00176">
    <property type="entry name" value="RAN"/>
    <property type="match status" value="1"/>
</dbReference>
<protein>
    <recommendedName>
        <fullName evidence="2">Ras-related protein Rab-21</fullName>
    </recommendedName>
</protein>
<dbReference type="PRINTS" id="PR00449">
    <property type="entry name" value="RASTRNSFRMNG"/>
</dbReference>
<evidence type="ECO:0000256" key="4">
    <source>
        <dbReference type="ARBA" id="ARBA00022741"/>
    </source>
</evidence>
<dbReference type="OMA" id="CYCENKF"/>
<dbReference type="GO" id="GO:0012505">
    <property type="term" value="C:endomembrane system"/>
    <property type="evidence" value="ECO:0000318"/>
    <property type="project" value="GO_Central"/>
</dbReference>
<dbReference type="PANTHER" id="PTHR47978">
    <property type="match status" value="1"/>
</dbReference>
<dbReference type="PROSITE" id="PS51420">
    <property type="entry name" value="RHO"/>
    <property type="match status" value="1"/>
</dbReference>
<dbReference type="SUPFAM" id="SSF52540">
    <property type="entry name" value="P-loop containing nucleoside triphosphate hydrolases"/>
    <property type="match status" value="1"/>
</dbReference>
<dbReference type="EnsemblPlants" id="Pp3c1_14000V3.1">
    <property type="protein sequence ID" value="PAC:32971827.CDS.1"/>
    <property type="gene ID" value="Pp3c1_14000"/>
</dbReference>
<keyword evidence="4" id="KW-0547">Nucleotide-binding</keyword>
<dbReference type="CDD" id="cd04123">
    <property type="entry name" value="Rab21"/>
    <property type="match status" value="1"/>
</dbReference>
<dbReference type="SMART" id="SM00174">
    <property type="entry name" value="RHO"/>
    <property type="match status" value="1"/>
</dbReference>
<keyword evidence="6" id="KW-0342">GTP-binding</keyword>
<dbReference type="Pfam" id="PF00071">
    <property type="entry name" value="Ras"/>
    <property type="match status" value="1"/>
</dbReference>
<keyword evidence="3" id="KW-0813">Transport</keyword>
<organism evidence="11">
    <name type="scientific">Physcomitrium patens</name>
    <name type="common">Spreading-leaved earth moss</name>
    <name type="synonym">Physcomitrella patens</name>
    <dbReference type="NCBI Taxonomy" id="3218"/>
    <lineage>
        <taxon>Eukaryota</taxon>
        <taxon>Viridiplantae</taxon>
        <taxon>Streptophyta</taxon>
        <taxon>Embryophyta</taxon>
        <taxon>Bryophyta</taxon>
        <taxon>Bryophytina</taxon>
        <taxon>Bryopsida</taxon>
        <taxon>Funariidae</taxon>
        <taxon>Funariales</taxon>
        <taxon>Funariaceae</taxon>
        <taxon>Physcomitrium</taxon>
    </lineage>
</organism>
<name>A9SJV7_PHYPA</name>
<keyword evidence="9" id="KW-0636">Prenylation</keyword>
<dbReference type="AlphaFoldDB" id="A9SJV7"/>
<dbReference type="PROSITE" id="PS51419">
    <property type="entry name" value="RAB"/>
    <property type="match status" value="1"/>
</dbReference>
<keyword evidence="13" id="KW-1185">Reference proteome</keyword>
<evidence type="ECO:0000256" key="2">
    <source>
        <dbReference type="ARBA" id="ARBA00014900"/>
    </source>
</evidence>
<keyword evidence="5" id="KW-0653">Protein transport</keyword>
<comment type="similarity">
    <text evidence="1">Belongs to the small GTPase superfamily. Rab family.</text>
</comment>